<keyword evidence="2" id="KW-1185">Reference proteome</keyword>
<reference evidence="1 2" key="1">
    <citation type="submission" date="2011-08" db="EMBL/GenBank/DDBJ databases">
        <authorList>
            <person name="Liu Z.J."/>
            <person name="Shi F.L."/>
            <person name="Lu J.Q."/>
            <person name="Li M."/>
            <person name="Wang Z.L."/>
        </authorList>
    </citation>
    <scope>NUCLEOTIDE SEQUENCE [LARGE SCALE GENOMIC DNA]</scope>
    <source>
        <strain evidence="1 2">USNM 41457</strain>
    </source>
</reference>
<name>J9D1M5_EDHAE</name>
<dbReference type="Proteomes" id="UP000003163">
    <property type="component" value="Unassembled WGS sequence"/>
</dbReference>
<dbReference type="HOGENOM" id="CLU_752322_0_0_1"/>
<dbReference type="AlphaFoldDB" id="J9D1M5"/>
<dbReference type="VEuPathDB" id="MicrosporidiaDB:EDEG_03942"/>
<accession>J9D1M5</accession>
<reference evidence="2" key="2">
    <citation type="submission" date="2015-07" db="EMBL/GenBank/DDBJ databases">
        <title>Contrasting host-pathogen interactions and genome evolution in two generalist and specialist microsporidian pathogens of mosquitoes.</title>
        <authorList>
            <consortium name="The Broad Institute Genomics Platform"/>
            <consortium name="The Broad Institute Genome Sequencing Center for Infectious Disease"/>
            <person name="Cuomo C.A."/>
            <person name="Sanscrainte N.D."/>
            <person name="Goldberg J.M."/>
            <person name="Heiman D."/>
            <person name="Young S."/>
            <person name="Zeng Q."/>
            <person name="Becnel J.J."/>
            <person name="Birren B.W."/>
        </authorList>
    </citation>
    <scope>NUCLEOTIDE SEQUENCE [LARGE SCALE GENOMIC DNA]</scope>
    <source>
        <strain evidence="2">USNM 41457</strain>
    </source>
</reference>
<dbReference type="InParanoid" id="J9D1M5"/>
<organism evidence="1 2">
    <name type="scientific">Edhazardia aedis (strain USNM 41457)</name>
    <name type="common">Microsporidian parasite</name>
    <dbReference type="NCBI Taxonomy" id="1003232"/>
    <lineage>
        <taxon>Eukaryota</taxon>
        <taxon>Fungi</taxon>
        <taxon>Fungi incertae sedis</taxon>
        <taxon>Microsporidia</taxon>
        <taxon>Edhazardia</taxon>
    </lineage>
</organism>
<comment type="caution">
    <text evidence="1">The sequence shown here is derived from an EMBL/GenBank/DDBJ whole genome shotgun (WGS) entry which is preliminary data.</text>
</comment>
<proteinExistence type="predicted"/>
<gene>
    <name evidence="1" type="ORF">EDEG_03942</name>
</gene>
<evidence type="ECO:0000313" key="1">
    <source>
        <dbReference type="EMBL" id="EJW01479.1"/>
    </source>
</evidence>
<sequence length="368" mass="43702">MTALESLTRLNKCFFSKQSILNIEDSTEICKYIEEQLNLMFDDLSTFNAYFIVYFLNIIKIKKSCNVFDKTKAYIAIEKFIDSLSSFNYRFLTYLFLTRNLFFKMKNIKDKINVDDLENLKIIKHFKQVEKEFEAHLSFTEKSEEGNQNDEKNAENVFRHFSKYFDSHITRLRKLSYCGVENSKLEIDKIKEALEIPDKKIKNAYKIYLKDLNIFLSNSKKQNTDKLNIIVPQNDIKKSNEEIIVDKITKCIQNQQLKVIECLKELNIFFVELLNLSETEQKKLERKTEVLENIDSKDEKSASNKKTVVDALQLFEILFRKYLFNPMAFEKENELIIKTKCEQEEVLKLLNSFIIILIKKVLMHILRR</sequence>
<dbReference type="EMBL" id="AFBI03000152">
    <property type="protein sequence ID" value="EJW01479.1"/>
    <property type="molecule type" value="Genomic_DNA"/>
</dbReference>
<evidence type="ECO:0000313" key="2">
    <source>
        <dbReference type="Proteomes" id="UP000003163"/>
    </source>
</evidence>
<protein>
    <submittedName>
        <fullName evidence="1">Uncharacterized protein</fullName>
    </submittedName>
</protein>